<name>A0A1I6LK76_9RHOB</name>
<dbReference type="EMBL" id="FOZM01000001">
    <property type="protein sequence ID" value="SFS03682.1"/>
    <property type="molecule type" value="Genomic_DNA"/>
</dbReference>
<dbReference type="STRING" id="1123755.SAMN05444714_0597"/>
<evidence type="ECO:0000313" key="7">
    <source>
        <dbReference type="EMBL" id="SFS03682.1"/>
    </source>
</evidence>
<dbReference type="PROSITE" id="PS51007">
    <property type="entry name" value="CYTC"/>
    <property type="match status" value="1"/>
</dbReference>
<dbReference type="GO" id="GO:0020037">
    <property type="term" value="F:heme binding"/>
    <property type="evidence" value="ECO:0007669"/>
    <property type="project" value="InterPro"/>
</dbReference>
<evidence type="ECO:0000256" key="4">
    <source>
        <dbReference type="PROSITE-ProRule" id="PRU00433"/>
    </source>
</evidence>
<evidence type="ECO:0000256" key="5">
    <source>
        <dbReference type="SAM" id="SignalP"/>
    </source>
</evidence>
<evidence type="ECO:0000259" key="6">
    <source>
        <dbReference type="PROSITE" id="PS51007"/>
    </source>
</evidence>
<feature type="domain" description="Cytochrome c" evidence="6">
    <location>
        <begin position="19"/>
        <end position="129"/>
    </location>
</feature>
<dbReference type="Pfam" id="PF00034">
    <property type="entry name" value="Cytochrom_C"/>
    <property type="match status" value="1"/>
</dbReference>
<reference evidence="7 8" key="1">
    <citation type="submission" date="2016-10" db="EMBL/GenBank/DDBJ databases">
        <authorList>
            <person name="de Groot N.N."/>
        </authorList>
    </citation>
    <scope>NUCLEOTIDE SEQUENCE [LARGE SCALE GENOMIC DNA]</scope>
    <source>
        <strain evidence="7 8">DSM 29433</strain>
    </source>
</reference>
<dbReference type="InterPro" id="IPR036909">
    <property type="entry name" value="Cyt_c-like_dom_sf"/>
</dbReference>
<dbReference type="RefSeq" id="WP_090203784.1">
    <property type="nucleotide sequence ID" value="NZ_FOZM01000001.1"/>
</dbReference>
<dbReference type="GO" id="GO:0046872">
    <property type="term" value="F:metal ion binding"/>
    <property type="evidence" value="ECO:0007669"/>
    <property type="project" value="UniProtKB-KW"/>
</dbReference>
<keyword evidence="8" id="KW-1185">Reference proteome</keyword>
<dbReference type="SUPFAM" id="SSF46626">
    <property type="entry name" value="Cytochrome c"/>
    <property type="match status" value="1"/>
</dbReference>
<dbReference type="Proteomes" id="UP000198926">
    <property type="component" value="Unassembled WGS sequence"/>
</dbReference>
<evidence type="ECO:0000256" key="3">
    <source>
        <dbReference type="ARBA" id="ARBA00023004"/>
    </source>
</evidence>
<dbReference type="Gene3D" id="1.10.760.10">
    <property type="entry name" value="Cytochrome c-like domain"/>
    <property type="match status" value="1"/>
</dbReference>
<feature type="signal peptide" evidence="5">
    <location>
        <begin position="1"/>
        <end position="18"/>
    </location>
</feature>
<keyword evidence="2 4" id="KW-0479">Metal-binding</keyword>
<proteinExistence type="predicted"/>
<gene>
    <name evidence="7" type="ORF">SAMN05444714_0597</name>
</gene>
<organism evidence="7 8">
    <name type="scientific">Yoonia litorea</name>
    <dbReference type="NCBI Taxonomy" id="1123755"/>
    <lineage>
        <taxon>Bacteria</taxon>
        <taxon>Pseudomonadati</taxon>
        <taxon>Pseudomonadota</taxon>
        <taxon>Alphaproteobacteria</taxon>
        <taxon>Rhodobacterales</taxon>
        <taxon>Paracoccaceae</taxon>
        <taxon>Yoonia</taxon>
    </lineage>
</organism>
<accession>A0A1I6LK76</accession>
<keyword evidence="5" id="KW-0732">Signal</keyword>
<evidence type="ECO:0000256" key="1">
    <source>
        <dbReference type="ARBA" id="ARBA00022617"/>
    </source>
</evidence>
<keyword evidence="3 4" id="KW-0408">Iron</keyword>
<keyword evidence="1 4" id="KW-0349">Heme</keyword>
<dbReference type="OrthoDB" id="335174at2"/>
<evidence type="ECO:0000313" key="8">
    <source>
        <dbReference type="Proteomes" id="UP000198926"/>
    </source>
</evidence>
<dbReference type="InterPro" id="IPR009056">
    <property type="entry name" value="Cyt_c-like_dom"/>
</dbReference>
<dbReference type="GO" id="GO:0009055">
    <property type="term" value="F:electron transfer activity"/>
    <property type="evidence" value="ECO:0007669"/>
    <property type="project" value="InterPro"/>
</dbReference>
<dbReference type="AlphaFoldDB" id="A0A1I6LK76"/>
<evidence type="ECO:0000256" key="2">
    <source>
        <dbReference type="ARBA" id="ARBA00022723"/>
    </source>
</evidence>
<sequence length="131" mass="14147">MRTIPFLLSMMLAVPAVAQDTQQGEALFGFYCATCHGRSAEGNGPMSPSLVVAPADLTRLAARNDGIFPTTRVIMRIDGRDPLVSHGSMMPVYGDFFEGNEAVTKSETGQPVLTSQPIVDLLAYLETLQQE</sequence>
<feature type="chain" id="PRO_5011665282" evidence="5">
    <location>
        <begin position="19"/>
        <end position="131"/>
    </location>
</feature>
<protein>
    <submittedName>
        <fullName evidence="7">Cytochrome c</fullName>
    </submittedName>
</protein>